<dbReference type="AlphaFoldDB" id="A0A4C1TTB1"/>
<dbReference type="InterPro" id="IPR037152">
    <property type="entry name" value="L-asparaginase_N_sf"/>
</dbReference>
<name>A0A4C1TTB1_EUMVA</name>
<dbReference type="Gene3D" id="3.40.50.1170">
    <property type="entry name" value="L-asparaginase, N-terminal domain"/>
    <property type="match status" value="1"/>
</dbReference>
<evidence type="ECO:0000313" key="4">
    <source>
        <dbReference type="Proteomes" id="UP000299102"/>
    </source>
</evidence>
<dbReference type="SUPFAM" id="SSF53774">
    <property type="entry name" value="Glutaminase/Asparaginase"/>
    <property type="match status" value="1"/>
</dbReference>
<evidence type="ECO:0000313" key="3">
    <source>
        <dbReference type="EMBL" id="GBP17056.1"/>
    </source>
</evidence>
<dbReference type="EMBL" id="BGZK01006196">
    <property type="protein sequence ID" value="GBP17056.1"/>
    <property type="molecule type" value="Genomic_DNA"/>
</dbReference>
<dbReference type="STRING" id="151549.A0A4C1TTB1"/>
<dbReference type="GO" id="GO:0004067">
    <property type="term" value="F:asparaginase activity"/>
    <property type="evidence" value="ECO:0007669"/>
    <property type="project" value="TreeGrafter"/>
</dbReference>
<feature type="active site" evidence="1">
    <location>
        <position position="22"/>
    </location>
</feature>
<dbReference type="GO" id="GO:0006528">
    <property type="term" value="P:asparagine metabolic process"/>
    <property type="evidence" value="ECO:0007669"/>
    <property type="project" value="UniProtKB-ARBA"/>
</dbReference>
<dbReference type="PROSITE" id="PS00144">
    <property type="entry name" value="ASN_GLN_ASE_1"/>
    <property type="match status" value="1"/>
</dbReference>
<dbReference type="InterPro" id="IPR006034">
    <property type="entry name" value="Asparaginase/glutaminase-like"/>
</dbReference>
<protein>
    <submittedName>
        <fullName evidence="3">L-asparaginase</fullName>
    </submittedName>
</protein>
<keyword evidence="4" id="KW-1185">Reference proteome</keyword>
<dbReference type="PIRSF" id="PIRSF500176">
    <property type="entry name" value="L_ASNase"/>
    <property type="match status" value="1"/>
</dbReference>
<dbReference type="PANTHER" id="PTHR11707">
    <property type="entry name" value="L-ASPARAGINASE"/>
    <property type="match status" value="1"/>
</dbReference>
<proteinExistence type="predicted"/>
<accession>A0A4C1TTB1</accession>
<dbReference type="PIRSF" id="PIRSF001220">
    <property type="entry name" value="L-ASNase_gatD"/>
    <property type="match status" value="1"/>
</dbReference>
<dbReference type="OrthoDB" id="542841at2759"/>
<dbReference type="InterPro" id="IPR027474">
    <property type="entry name" value="L-asparaginase_N"/>
</dbReference>
<feature type="domain" description="L-asparaginase N-terminal" evidence="2">
    <location>
        <begin position="13"/>
        <end position="102"/>
    </location>
</feature>
<dbReference type="PANTHER" id="PTHR11707:SF28">
    <property type="entry name" value="60 KDA LYSOPHOSPHOLIPASE"/>
    <property type="match status" value="1"/>
</dbReference>
<dbReference type="InterPro" id="IPR036152">
    <property type="entry name" value="Asp/glu_Ase-like_sf"/>
</dbReference>
<organism evidence="3 4">
    <name type="scientific">Eumeta variegata</name>
    <name type="common">Bagworm moth</name>
    <name type="synonym">Eumeta japonica</name>
    <dbReference type="NCBI Taxonomy" id="151549"/>
    <lineage>
        <taxon>Eukaryota</taxon>
        <taxon>Metazoa</taxon>
        <taxon>Ecdysozoa</taxon>
        <taxon>Arthropoda</taxon>
        <taxon>Hexapoda</taxon>
        <taxon>Insecta</taxon>
        <taxon>Pterygota</taxon>
        <taxon>Neoptera</taxon>
        <taxon>Endopterygota</taxon>
        <taxon>Lepidoptera</taxon>
        <taxon>Glossata</taxon>
        <taxon>Ditrysia</taxon>
        <taxon>Tineoidea</taxon>
        <taxon>Psychidae</taxon>
        <taxon>Oiketicinae</taxon>
        <taxon>Eumeta</taxon>
    </lineage>
</organism>
<gene>
    <name evidence="3" type="ORF">EVAR_72246_1</name>
</gene>
<comment type="caution">
    <text evidence="3">The sequence shown here is derived from an EMBL/GenBank/DDBJ whole genome shotgun (WGS) entry which is preliminary data.</text>
</comment>
<dbReference type="InterPro" id="IPR020827">
    <property type="entry name" value="Asparaginase/glutaminase_AS1"/>
</dbReference>
<dbReference type="Proteomes" id="UP000299102">
    <property type="component" value="Unassembled WGS sequence"/>
</dbReference>
<sequence length="189" mass="21143">MGILMPAEAKKTKVKVIYTGGTIGMMRNDRNVKRIRKYPNMHDEEYAQKRFGQSASMAPLVLPYVQGESNRVIYQITEYVPLLDSSNMTMNDWARIANDIQMMQSNLRGELTSNCGPKMEEYDLVDAVARSLHLSSPQELSQLGATLFPAMLNTAVIAGDIQKINNLKAYGADLSGVNHDHRTALHWLA</sequence>
<evidence type="ECO:0000259" key="2">
    <source>
        <dbReference type="Pfam" id="PF00710"/>
    </source>
</evidence>
<dbReference type="Pfam" id="PF00710">
    <property type="entry name" value="Asparaginase"/>
    <property type="match status" value="1"/>
</dbReference>
<reference evidence="3 4" key="1">
    <citation type="journal article" date="2019" name="Commun. Biol.">
        <title>The bagworm genome reveals a unique fibroin gene that provides high tensile strength.</title>
        <authorList>
            <person name="Kono N."/>
            <person name="Nakamura H."/>
            <person name="Ohtoshi R."/>
            <person name="Tomita M."/>
            <person name="Numata K."/>
            <person name="Arakawa K."/>
        </authorList>
    </citation>
    <scope>NUCLEOTIDE SEQUENCE [LARGE SCALE GENOMIC DNA]</scope>
</reference>
<evidence type="ECO:0000256" key="1">
    <source>
        <dbReference type="PROSITE-ProRule" id="PRU10099"/>
    </source>
</evidence>